<feature type="compositionally biased region" description="Basic and acidic residues" evidence="7">
    <location>
        <begin position="68"/>
        <end position="80"/>
    </location>
</feature>
<evidence type="ECO:0000256" key="8">
    <source>
        <dbReference type="SAM" id="Phobius"/>
    </source>
</evidence>
<dbReference type="InterPro" id="IPR022078">
    <property type="entry name" value="CD99L2"/>
</dbReference>
<evidence type="ECO:0000256" key="2">
    <source>
        <dbReference type="ARBA" id="ARBA00008763"/>
    </source>
</evidence>
<evidence type="ECO:0000256" key="4">
    <source>
        <dbReference type="ARBA" id="ARBA00022729"/>
    </source>
</evidence>
<accession>A0A8C6LHK7</accession>
<evidence type="ECO:0000256" key="5">
    <source>
        <dbReference type="ARBA" id="ARBA00022989"/>
    </source>
</evidence>
<dbReference type="GeneTree" id="ENSGT00940000154344"/>
<evidence type="ECO:0000256" key="7">
    <source>
        <dbReference type="SAM" id="MobiDB-lite"/>
    </source>
</evidence>
<reference evidence="10" key="1">
    <citation type="submission" date="2014-08" db="EMBL/GenBank/DDBJ databases">
        <authorList>
            <person name="Senf B."/>
            <person name="Petzold A."/>
            <person name="Downie B.R."/>
            <person name="Koch P."/>
            <person name="Platzer M."/>
        </authorList>
    </citation>
    <scope>NUCLEOTIDE SEQUENCE [LARGE SCALE GENOMIC DNA]</scope>
    <source>
        <strain evidence="10">GRZ</strain>
    </source>
</reference>
<feature type="chain" id="PRO_5034019644" evidence="9">
    <location>
        <begin position="20"/>
        <end position="225"/>
    </location>
</feature>
<feature type="signal peptide" evidence="9">
    <location>
        <begin position="1"/>
        <end position="19"/>
    </location>
</feature>
<keyword evidence="6 8" id="KW-0472">Membrane</keyword>
<keyword evidence="5 8" id="KW-1133">Transmembrane helix</keyword>
<protein>
    <submittedName>
        <fullName evidence="10">CD99 molecule (Xg blood group)</fullName>
    </submittedName>
</protein>
<dbReference type="PANTHER" id="PTHR15076:SF15">
    <property type="entry name" value="CD99 ANTIGEN"/>
    <property type="match status" value="1"/>
</dbReference>
<keyword evidence="3 8" id="KW-0812">Transmembrane</keyword>
<evidence type="ECO:0000256" key="3">
    <source>
        <dbReference type="ARBA" id="ARBA00022692"/>
    </source>
</evidence>
<dbReference type="AlphaFoldDB" id="A0A8C6LHK7"/>
<evidence type="ECO:0000313" key="10">
    <source>
        <dbReference type="Ensembl" id="ENSNFUP00015019097.1"/>
    </source>
</evidence>
<dbReference type="GO" id="GO:0005886">
    <property type="term" value="C:plasma membrane"/>
    <property type="evidence" value="ECO:0007669"/>
    <property type="project" value="TreeGrafter"/>
</dbReference>
<comment type="similarity">
    <text evidence="2">Belongs to the CD99 family.</text>
</comment>
<keyword evidence="4 9" id="KW-0732">Signal</keyword>
<feature type="transmembrane region" description="Helical" evidence="8">
    <location>
        <begin position="140"/>
        <end position="161"/>
    </location>
</feature>
<proteinExistence type="inferred from homology"/>
<dbReference type="Proteomes" id="UP000694548">
    <property type="component" value="Chromosome sgr10"/>
</dbReference>
<evidence type="ECO:0000313" key="11">
    <source>
        <dbReference type="Proteomes" id="UP000694548"/>
    </source>
</evidence>
<dbReference type="GO" id="GO:0072683">
    <property type="term" value="P:T cell extravasation"/>
    <property type="evidence" value="ECO:0007669"/>
    <property type="project" value="TreeGrafter"/>
</dbReference>
<comment type="subcellular location">
    <subcellularLocation>
        <location evidence="1">Membrane</location>
        <topology evidence="1">Single-pass type I membrane protein</topology>
    </subcellularLocation>
</comment>
<dbReference type="GO" id="GO:0034109">
    <property type="term" value="P:homotypic cell-cell adhesion"/>
    <property type="evidence" value="ECO:0007669"/>
    <property type="project" value="TreeGrafter"/>
</dbReference>
<evidence type="ECO:0000256" key="6">
    <source>
        <dbReference type="ARBA" id="ARBA00023136"/>
    </source>
</evidence>
<dbReference type="Pfam" id="PF12301">
    <property type="entry name" value="CD99L2"/>
    <property type="match status" value="1"/>
</dbReference>
<reference evidence="10" key="2">
    <citation type="submission" date="2025-08" db="UniProtKB">
        <authorList>
            <consortium name="Ensembl"/>
        </authorList>
    </citation>
    <scope>IDENTIFICATION</scope>
</reference>
<evidence type="ECO:0000256" key="1">
    <source>
        <dbReference type="ARBA" id="ARBA00004479"/>
    </source>
</evidence>
<keyword evidence="11" id="KW-1185">Reference proteome</keyword>
<name>A0A8C6LHK7_NOTFU</name>
<organism evidence="10 11">
    <name type="scientific">Nothobranchius furzeri</name>
    <name type="common">Turquoise killifish</name>
    <dbReference type="NCBI Taxonomy" id="105023"/>
    <lineage>
        <taxon>Eukaryota</taxon>
        <taxon>Metazoa</taxon>
        <taxon>Chordata</taxon>
        <taxon>Craniata</taxon>
        <taxon>Vertebrata</taxon>
        <taxon>Euteleostomi</taxon>
        <taxon>Actinopterygii</taxon>
        <taxon>Neopterygii</taxon>
        <taxon>Teleostei</taxon>
        <taxon>Neoteleostei</taxon>
        <taxon>Acanthomorphata</taxon>
        <taxon>Ovalentaria</taxon>
        <taxon>Atherinomorphae</taxon>
        <taxon>Cyprinodontiformes</taxon>
        <taxon>Nothobranchiidae</taxon>
        <taxon>Nothobranchius</taxon>
    </lineage>
</organism>
<reference evidence="10" key="3">
    <citation type="submission" date="2025-09" db="UniProtKB">
        <authorList>
            <consortium name="Ensembl"/>
        </authorList>
    </citation>
    <scope>IDENTIFICATION</scope>
</reference>
<gene>
    <name evidence="10" type="primary">cd99</name>
</gene>
<evidence type="ECO:0000256" key="9">
    <source>
        <dbReference type="SAM" id="SignalP"/>
    </source>
</evidence>
<dbReference type="GO" id="GO:2000391">
    <property type="term" value="P:positive regulation of neutrophil extravasation"/>
    <property type="evidence" value="ECO:0007669"/>
    <property type="project" value="TreeGrafter"/>
</dbReference>
<sequence>MKFTLRIVLLLLLVTGTLAQDFNLLDALDDPEPTPKPTEKPKAGEAPAIKPKKPSFGDSGGDGFDLGDALHPDPATEKPAVKPPKSGGGGGSFGDFDLLDVSEGGDYKPDGGHSGGHAVDPGADHQGGADQPQDGAPSPLAGIISAVVVAVVGAGSSYFAYQKKKLCFKLQGGQDPESGKGQQGTHSEPQGQFLPAASLVLSLAPSCTRGAVAKHMVHPHTAAVT</sequence>
<dbReference type="PANTHER" id="PTHR15076">
    <property type="entry name" value="CD99/MIC2 PROTEIN RELATED"/>
    <property type="match status" value="1"/>
</dbReference>
<feature type="region of interest" description="Disordered" evidence="7">
    <location>
        <begin position="26"/>
        <end position="137"/>
    </location>
</feature>
<dbReference type="Ensembl" id="ENSNFUT00015019991.1">
    <property type="protein sequence ID" value="ENSNFUP00015019097.1"/>
    <property type="gene ID" value="ENSNFUG00015009200.1"/>
</dbReference>